<dbReference type="PANTHER" id="PTHR10344">
    <property type="entry name" value="THYMIDYLATE KINASE"/>
    <property type="match status" value="1"/>
</dbReference>
<name>A0A2M6P1X8_9BACT</name>
<dbReference type="SUPFAM" id="SSF52540">
    <property type="entry name" value="P-loop containing nucleoside triphosphate hydrolases"/>
    <property type="match status" value="1"/>
</dbReference>
<keyword evidence="3" id="KW-0067">ATP-binding</keyword>
<dbReference type="GO" id="GO:0005737">
    <property type="term" value="C:cytoplasm"/>
    <property type="evidence" value="ECO:0007669"/>
    <property type="project" value="TreeGrafter"/>
</dbReference>
<dbReference type="GO" id="GO:0006235">
    <property type="term" value="P:dTTP biosynthetic process"/>
    <property type="evidence" value="ECO:0007669"/>
    <property type="project" value="TreeGrafter"/>
</dbReference>
<reference evidence="6" key="1">
    <citation type="submission" date="2017-09" db="EMBL/GenBank/DDBJ databases">
        <title>Depth-based differentiation of microbial function through sediment-hosted aquifers and enrichment of novel symbionts in the deep terrestrial subsurface.</title>
        <authorList>
            <person name="Probst A.J."/>
            <person name="Ladd B."/>
            <person name="Jarett J.K."/>
            <person name="Geller-Mcgrath D.E."/>
            <person name="Sieber C.M.K."/>
            <person name="Emerson J.B."/>
            <person name="Anantharaman K."/>
            <person name="Thomas B.C."/>
            <person name="Malmstrom R."/>
            <person name="Stieglmeier M."/>
            <person name="Klingl A."/>
            <person name="Woyke T."/>
            <person name="Ryan C.M."/>
            <person name="Banfield J.F."/>
        </authorList>
    </citation>
    <scope>NUCLEOTIDE SEQUENCE [LARGE SCALE GENOMIC DNA]</scope>
</reference>
<evidence type="ECO:0000259" key="4">
    <source>
        <dbReference type="Pfam" id="PF02223"/>
    </source>
</evidence>
<dbReference type="InterPro" id="IPR039430">
    <property type="entry name" value="Thymidylate_kin-like_dom"/>
</dbReference>
<feature type="domain" description="Thymidylate kinase-like" evidence="4">
    <location>
        <begin position="11"/>
        <end position="186"/>
    </location>
</feature>
<dbReference type="GO" id="GO:0004798">
    <property type="term" value="F:dTMP kinase activity"/>
    <property type="evidence" value="ECO:0007669"/>
    <property type="project" value="TreeGrafter"/>
</dbReference>
<evidence type="ECO:0000256" key="1">
    <source>
        <dbReference type="ARBA" id="ARBA00009776"/>
    </source>
</evidence>
<accession>A0A2M6P1X8</accession>
<proteinExistence type="inferred from homology"/>
<sequence length="195" mass="22582">MKKGTFIVLYGINNLGKSTQAKKLVDRMNTEGHPTEYLKYPVYNLAPSGPMINAYLREGNPYNLTAKEAQLLYVLNRTQYEPILKQKLAQGINIIVEDYIGTGICWGIGFGIEKEFMKKINEHLLPEDLVFLFQGKRFSEAIEKNHEHETNDPLIEKVQDIHKRLGKEHNWITIDANQPIDTIHQELWNHIQKIL</sequence>
<evidence type="ECO:0000256" key="2">
    <source>
        <dbReference type="ARBA" id="ARBA00022741"/>
    </source>
</evidence>
<dbReference type="PANTHER" id="PTHR10344:SF4">
    <property type="entry name" value="UMP-CMP KINASE 2, MITOCHONDRIAL"/>
    <property type="match status" value="1"/>
</dbReference>
<keyword evidence="2" id="KW-0547">Nucleotide-binding</keyword>
<dbReference type="EMBL" id="PFBW01000045">
    <property type="protein sequence ID" value="PIR77694.1"/>
    <property type="molecule type" value="Genomic_DNA"/>
</dbReference>
<dbReference type="GO" id="GO:0006227">
    <property type="term" value="P:dUDP biosynthetic process"/>
    <property type="evidence" value="ECO:0007669"/>
    <property type="project" value="TreeGrafter"/>
</dbReference>
<dbReference type="Proteomes" id="UP000228528">
    <property type="component" value="Unassembled WGS sequence"/>
</dbReference>
<comment type="caution">
    <text evidence="5">The sequence shown here is derived from an EMBL/GenBank/DDBJ whole genome shotgun (WGS) entry which is preliminary data.</text>
</comment>
<evidence type="ECO:0000313" key="6">
    <source>
        <dbReference type="Proteomes" id="UP000228528"/>
    </source>
</evidence>
<evidence type="ECO:0000256" key="3">
    <source>
        <dbReference type="ARBA" id="ARBA00022840"/>
    </source>
</evidence>
<dbReference type="AlphaFoldDB" id="A0A2M6P1X8"/>
<organism evidence="5 6">
    <name type="scientific">Candidatus Magasanikbacteria bacterium CG10_big_fil_rev_8_21_14_0_10_38_6</name>
    <dbReference type="NCBI Taxonomy" id="1974647"/>
    <lineage>
        <taxon>Bacteria</taxon>
        <taxon>Candidatus Magasanikiibacteriota</taxon>
    </lineage>
</organism>
<dbReference type="GO" id="GO:0006233">
    <property type="term" value="P:dTDP biosynthetic process"/>
    <property type="evidence" value="ECO:0007669"/>
    <property type="project" value="TreeGrafter"/>
</dbReference>
<protein>
    <recommendedName>
        <fullName evidence="4">Thymidylate kinase-like domain-containing protein</fullName>
    </recommendedName>
</protein>
<dbReference type="Gene3D" id="3.40.50.300">
    <property type="entry name" value="P-loop containing nucleotide triphosphate hydrolases"/>
    <property type="match status" value="1"/>
</dbReference>
<dbReference type="Pfam" id="PF02223">
    <property type="entry name" value="Thymidylate_kin"/>
    <property type="match status" value="1"/>
</dbReference>
<comment type="similarity">
    <text evidence="1">Belongs to the thymidylate kinase family.</text>
</comment>
<dbReference type="InterPro" id="IPR027417">
    <property type="entry name" value="P-loop_NTPase"/>
</dbReference>
<dbReference type="GO" id="GO:0005524">
    <property type="term" value="F:ATP binding"/>
    <property type="evidence" value="ECO:0007669"/>
    <property type="project" value="UniProtKB-KW"/>
</dbReference>
<evidence type="ECO:0000313" key="5">
    <source>
        <dbReference type="EMBL" id="PIR77694.1"/>
    </source>
</evidence>
<gene>
    <name evidence="5" type="ORF">COU30_01050</name>
</gene>